<keyword evidence="5 10" id="KW-0067">ATP-binding</keyword>
<evidence type="ECO:0000256" key="8">
    <source>
        <dbReference type="ARBA" id="ARBA00023146"/>
    </source>
</evidence>
<dbReference type="PANTHER" id="PTHR11766:SF1">
    <property type="entry name" value="TYROSINE--TRNA LIGASE"/>
    <property type="match status" value="1"/>
</dbReference>
<evidence type="ECO:0000256" key="11">
    <source>
        <dbReference type="PROSITE-ProRule" id="PRU00182"/>
    </source>
</evidence>
<dbReference type="Gene3D" id="3.40.50.620">
    <property type="entry name" value="HUPs"/>
    <property type="match status" value="1"/>
</dbReference>
<dbReference type="InterPro" id="IPR036986">
    <property type="entry name" value="S4_RNA-bd_sf"/>
</dbReference>
<keyword evidence="14" id="KW-1185">Reference proteome</keyword>
<dbReference type="Gene3D" id="3.10.290.10">
    <property type="entry name" value="RNA-binding S4 domain"/>
    <property type="match status" value="1"/>
</dbReference>
<comment type="similarity">
    <text evidence="10">Belongs to the class-I aminoacyl-tRNA synthetase family. TyrS type 2 subfamily.</text>
</comment>
<sequence>MMEREMPVDELKRQLEIIKRGVVEIVPEEELIEKLKRSLKEGKPLRVKLGLDPTAPDIHLGHTVVLQKLKQFQSLGHEVIIIIGDFTAQIGDPTGKKETRKQLTWEEVLQNAKTYQEQIFKILDPDKTKMVFNSEWLAKLNFADVIKLASKYTVARMLERDDFAKRFKDGQPISIHEFFYPLMQGYDSVALKADIELGGTDQKFNLLMGRTLQKEYGQEPQIAIMMPILEGTDGVQKMSKSLGNYVGINESPQEMFGKIMSIPDSLILRYLELLTSVPMEKINEMKTQMELGLLNPRDAKVFLAKEIITQYHSKEAADEAEKEFIKIFREKDLPDEIPEYKVPRELLEGKGVLLPKVLFNAGVVKSISEAKRLISQGAVLVNQEKINDINFYLDKKTAAYTVKVGKRRFLKIILEE</sequence>
<dbReference type="CDD" id="cd00165">
    <property type="entry name" value="S4"/>
    <property type="match status" value="1"/>
</dbReference>
<dbReference type="InterPro" id="IPR002942">
    <property type="entry name" value="S4_RNA-bd"/>
</dbReference>
<keyword evidence="4 10" id="KW-0547">Nucleotide-binding</keyword>
<dbReference type="HAMAP" id="MF_02007">
    <property type="entry name" value="Tyr_tRNA_synth_type2"/>
    <property type="match status" value="1"/>
</dbReference>
<dbReference type="CDD" id="cd00805">
    <property type="entry name" value="TyrRS_core"/>
    <property type="match status" value="1"/>
</dbReference>
<dbReference type="InterPro" id="IPR002305">
    <property type="entry name" value="aa-tRNA-synth_Ic"/>
</dbReference>
<dbReference type="PROSITE" id="PS00178">
    <property type="entry name" value="AA_TRNA_LIGASE_I"/>
    <property type="match status" value="1"/>
</dbReference>
<dbReference type="GO" id="GO:0004831">
    <property type="term" value="F:tyrosine-tRNA ligase activity"/>
    <property type="evidence" value="ECO:0007669"/>
    <property type="project" value="UniProtKB-UniRule"/>
</dbReference>
<dbReference type="Pfam" id="PF01479">
    <property type="entry name" value="S4"/>
    <property type="match status" value="1"/>
</dbReference>
<accession>A0A1L8CUK2</accession>
<dbReference type="GO" id="GO:0006437">
    <property type="term" value="P:tyrosyl-tRNA aminoacylation"/>
    <property type="evidence" value="ECO:0007669"/>
    <property type="project" value="UniProtKB-UniRule"/>
</dbReference>
<evidence type="ECO:0000256" key="3">
    <source>
        <dbReference type="ARBA" id="ARBA00022598"/>
    </source>
</evidence>
<evidence type="ECO:0000256" key="5">
    <source>
        <dbReference type="ARBA" id="ARBA00022840"/>
    </source>
</evidence>
<feature type="short sequence motif" description="'HIGH' region" evidence="10">
    <location>
        <begin position="53"/>
        <end position="62"/>
    </location>
</feature>
<proteinExistence type="inferred from homology"/>
<evidence type="ECO:0000256" key="10">
    <source>
        <dbReference type="HAMAP-Rule" id="MF_02007"/>
    </source>
</evidence>
<dbReference type="PANTHER" id="PTHR11766">
    <property type="entry name" value="TYROSYL-TRNA SYNTHETASE"/>
    <property type="match status" value="1"/>
</dbReference>
<comment type="catalytic activity">
    <reaction evidence="9 10">
        <text>tRNA(Tyr) + L-tyrosine + ATP = L-tyrosyl-tRNA(Tyr) + AMP + diphosphate + H(+)</text>
        <dbReference type="Rhea" id="RHEA:10220"/>
        <dbReference type="Rhea" id="RHEA-COMP:9706"/>
        <dbReference type="Rhea" id="RHEA-COMP:9707"/>
        <dbReference type="ChEBI" id="CHEBI:15378"/>
        <dbReference type="ChEBI" id="CHEBI:30616"/>
        <dbReference type="ChEBI" id="CHEBI:33019"/>
        <dbReference type="ChEBI" id="CHEBI:58315"/>
        <dbReference type="ChEBI" id="CHEBI:78442"/>
        <dbReference type="ChEBI" id="CHEBI:78536"/>
        <dbReference type="ChEBI" id="CHEBI:456215"/>
        <dbReference type="EC" id="6.1.1.1"/>
    </reaction>
</comment>
<feature type="short sequence motif" description="'KMSKS' region" evidence="10">
    <location>
        <begin position="237"/>
        <end position="241"/>
    </location>
</feature>
<dbReference type="EMBL" id="BDJK01000017">
    <property type="protein sequence ID" value="GAV22635.1"/>
    <property type="molecule type" value="Genomic_DNA"/>
</dbReference>
<evidence type="ECO:0000256" key="4">
    <source>
        <dbReference type="ARBA" id="ARBA00022741"/>
    </source>
</evidence>
<dbReference type="EC" id="6.1.1.1" evidence="10"/>
<comment type="caution">
    <text evidence="13">The sequence shown here is derived from an EMBL/GenBank/DDBJ whole genome shotgun (WGS) entry which is preliminary data.</text>
</comment>
<evidence type="ECO:0000313" key="13">
    <source>
        <dbReference type="EMBL" id="GAV22635.1"/>
    </source>
</evidence>
<dbReference type="Proteomes" id="UP000187485">
    <property type="component" value="Unassembled WGS sequence"/>
</dbReference>
<dbReference type="InterPro" id="IPR024088">
    <property type="entry name" value="Tyr-tRNA-ligase_bac-type"/>
</dbReference>
<dbReference type="InterPro" id="IPR024108">
    <property type="entry name" value="Tyr-tRNA-ligase_bac_2"/>
</dbReference>
<dbReference type="InterPro" id="IPR001412">
    <property type="entry name" value="aa-tRNA-synth_I_CS"/>
</dbReference>
<dbReference type="SMART" id="SM00363">
    <property type="entry name" value="S4"/>
    <property type="match status" value="1"/>
</dbReference>
<evidence type="ECO:0000256" key="1">
    <source>
        <dbReference type="ARBA" id="ARBA00011738"/>
    </source>
</evidence>
<evidence type="ECO:0000256" key="7">
    <source>
        <dbReference type="ARBA" id="ARBA00022917"/>
    </source>
</evidence>
<evidence type="ECO:0000256" key="2">
    <source>
        <dbReference type="ARBA" id="ARBA00022490"/>
    </source>
</evidence>
<dbReference type="FunFam" id="1.10.240.10:FF:000006">
    <property type="entry name" value="Tyrosine--tRNA ligase"/>
    <property type="match status" value="1"/>
</dbReference>
<keyword evidence="2 10" id="KW-0963">Cytoplasm</keyword>
<dbReference type="SUPFAM" id="SSF52374">
    <property type="entry name" value="Nucleotidylyl transferase"/>
    <property type="match status" value="1"/>
</dbReference>
<dbReference type="FunFam" id="3.40.50.620:FF:000061">
    <property type="entry name" value="Tyrosine--tRNA ligase"/>
    <property type="match status" value="1"/>
</dbReference>
<dbReference type="PRINTS" id="PR01040">
    <property type="entry name" value="TRNASYNTHTYR"/>
</dbReference>
<reference evidence="14" key="1">
    <citation type="submission" date="2016-12" db="EMBL/GenBank/DDBJ databases">
        <title>Draft Genome Sequences od Carboxydothermus pertinax and islandicus, Hydrogenogenic Carboxydotrophic Bacteria.</title>
        <authorList>
            <person name="Fukuyama Y."/>
            <person name="Ohmae K."/>
            <person name="Yoneda Y."/>
            <person name="Yoshida T."/>
            <person name="Sako Y."/>
        </authorList>
    </citation>
    <scope>NUCLEOTIDE SEQUENCE [LARGE SCALE GENOMIC DNA]</scope>
    <source>
        <strain evidence="14">Ug1</strain>
    </source>
</reference>
<keyword evidence="8 10" id="KW-0030">Aminoacyl-tRNA synthetase</keyword>
<dbReference type="Pfam" id="PF00579">
    <property type="entry name" value="tRNA-synt_1b"/>
    <property type="match status" value="1"/>
</dbReference>
<evidence type="ECO:0000256" key="9">
    <source>
        <dbReference type="ARBA" id="ARBA00048248"/>
    </source>
</evidence>
<dbReference type="GO" id="GO:0005829">
    <property type="term" value="C:cytosol"/>
    <property type="evidence" value="ECO:0007669"/>
    <property type="project" value="TreeGrafter"/>
</dbReference>
<feature type="binding site" evidence="10">
    <location>
        <position position="240"/>
    </location>
    <ligand>
        <name>ATP</name>
        <dbReference type="ChEBI" id="CHEBI:30616"/>
    </ligand>
</feature>
<feature type="domain" description="RNA-binding S4" evidence="12">
    <location>
        <begin position="352"/>
        <end position="411"/>
    </location>
</feature>
<dbReference type="InterPro" id="IPR002307">
    <property type="entry name" value="Tyr-tRNA-ligase"/>
</dbReference>
<dbReference type="STRING" id="870242.cpu_11450"/>
<dbReference type="SUPFAM" id="SSF55174">
    <property type="entry name" value="Alpha-L RNA-binding motif"/>
    <property type="match status" value="1"/>
</dbReference>
<dbReference type="InterPro" id="IPR014729">
    <property type="entry name" value="Rossmann-like_a/b/a_fold"/>
</dbReference>
<dbReference type="GO" id="GO:0005524">
    <property type="term" value="F:ATP binding"/>
    <property type="evidence" value="ECO:0007669"/>
    <property type="project" value="UniProtKB-UniRule"/>
</dbReference>
<comment type="function">
    <text evidence="10">Catalyzes the attachment of tyrosine to tRNA(Tyr) in a two-step reaction: tyrosine is first activated by ATP to form Tyr-AMP and then transferred to the acceptor end of tRNA(Tyr).</text>
</comment>
<evidence type="ECO:0000313" key="14">
    <source>
        <dbReference type="Proteomes" id="UP000187485"/>
    </source>
</evidence>
<name>A0A1L8CUK2_9THEO</name>
<evidence type="ECO:0000256" key="6">
    <source>
        <dbReference type="ARBA" id="ARBA00022884"/>
    </source>
</evidence>
<evidence type="ECO:0000259" key="12">
    <source>
        <dbReference type="SMART" id="SM00363"/>
    </source>
</evidence>
<dbReference type="AlphaFoldDB" id="A0A1L8CUK2"/>
<gene>
    <name evidence="10" type="primary">tyrS</name>
    <name evidence="13" type="ORF">cpu_11450</name>
</gene>
<dbReference type="Gene3D" id="1.10.240.10">
    <property type="entry name" value="Tyrosyl-Transfer RNA Synthetase"/>
    <property type="match status" value="1"/>
</dbReference>
<dbReference type="NCBIfam" id="TIGR00234">
    <property type="entry name" value="tyrS"/>
    <property type="match status" value="1"/>
</dbReference>
<organism evidence="13 14">
    <name type="scientific">Carboxydothermus pertinax</name>
    <dbReference type="NCBI Taxonomy" id="870242"/>
    <lineage>
        <taxon>Bacteria</taxon>
        <taxon>Bacillati</taxon>
        <taxon>Bacillota</taxon>
        <taxon>Clostridia</taxon>
        <taxon>Thermoanaerobacterales</taxon>
        <taxon>Thermoanaerobacteraceae</taxon>
        <taxon>Carboxydothermus</taxon>
    </lineage>
</organism>
<keyword evidence="6 11" id="KW-0694">RNA-binding</keyword>
<comment type="subcellular location">
    <subcellularLocation>
        <location evidence="10">Cytoplasm</location>
    </subcellularLocation>
</comment>
<protein>
    <recommendedName>
        <fullName evidence="10">Tyrosine--tRNA ligase</fullName>
        <ecNumber evidence="10">6.1.1.1</ecNumber>
    </recommendedName>
    <alternativeName>
        <fullName evidence="10">Tyrosyl-tRNA synthetase</fullName>
        <shortName evidence="10">TyrRS</shortName>
    </alternativeName>
</protein>
<keyword evidence="3 10" id="KW-0436">Ligase</keyword>
<dbReference type="PROSITE" id="PS50889">
    <property type="entry name" value="S4"/>
    <property type="match status" value="1"/>
</dbReference>
<keyword evidence="7 10" id="KW-0648">Protein biosynthesis</keyword>
<dbReference type="GO" id="GO:0003723">
    <property type="term" value="F:RNA binding"/>
    <property type="evidence" value="ECO:0007669"/>
    <property type="project" value="UniProtKB-KW"/>
</dbReference>
<comment type="subunit">
    <text evidence="1 10">Homodimer.</text>
</comment>